<evidence type="ECO:0000313" key="2">
    <source>
        <dbReference type="Proteomes" id="UP001059617"/>
    </source>
</evidence>
<gene>
    <name evidence="1" type="ORF">Dfulv_22640</name>
</gene>
<name>A0ABY5WCA4_9ACTN</name>
<proteinExistence type="predicted"/>
<accession>A0ABY5WCA4</accession>
<dbReference type="EMBL" id="CP073720">
    <property type="protein sequence ID" value="UWP86886.1"/>
    <property type="molecule type" value="Genomic_DNA"/>
</dbReference>
<keyword evidence="2" id="KW-1185">Reference proteome</keyword>
<reference evidence="1" key="1">
    <citation type="submission" date="2021-04" db="EMBL/GenBank/DDBJ databases">
        <authorList>
            <person name="Hartkoorn R.C."/>
            <person name="Beaudoing E."/>
            <person name="Hot D."/>
        </authorList>
    </citation>
    <scope>NUCLEOTIDE SEQUENCE</scope>
    <source>
        <strain evidence="1">NRRL B-16292</strain>
    </source>
</reference>
<organism evidence="1 2">
    <name type="scientific">Dactylosporangium fulvum</name>
    <dbReference type="NCBI Taxonomy" id="53359"/>
    <lineage>
        <taxon>Bacteria</taxon>
        <taxon>Bacillati</taxon>
        <taxon>Actinomycetota</taxon>
        <taxon>Actinomycetes</taxon>
        <taxon>Micromonosporales</taxon>
        <taxon>Micromonosporaceae</taxon>
        <taxon>Dactylosporangium</taxon>
    </lineage>
</organism>
<sequence length="47" mass="5034">MLGLLPAVVFALLLSRAWLLPRRRLTPKQVGVVEIAASVLVLIAAVV</sequence>
<dbReference type="Proteomes" id="UP001059617">
    <property type="component" value="Chromosome"/>
</dbReference>
<evidence type="ECO:0000313" key="1">
    <source>
        <dbReference type="EMBL" id="UWP86886.1"/>
    </source>
</evidence>
<dbReference type="RefSeq" id="WP_259866511.1">
    <property type="nucleotide sequence ID" value="NZ_BAAAST010000015.1"/>
</dbReference>
<reference evidence="1" key="2">
    <citation type="submission" date="2022-09" db="EMBL/GenBank/DDBJ databases">
        <title>Biosynthetic gene clusters of Dactylosporangioum fulvum.</title>
        <authorList>
            <person name="Caradec T."/>
        </authorList>
    </citation>
    <scope>NUCLEOTIDE SEQUENCE</scope>
    <source>
        <strain evidence="1">NRRL B-16292</strain>
    </source>
</reference>
<protein>
    <submittedName>
        <fullName evidence="1">Uncharacterized protein</fullName>
    </submittedName>
</protein>